<comment type="caution">
    <text evidence="1">The sequence shown here is derived from an EMBL/GenBank/DDBJ whole genome shotgun (WGS) entry which is preliminary data.</text>
</comment>
<accession>A0A016S8T4</accession>
<evidence type="ECO:0000313" key="2">
    <source>
        <dbReference type="Proteomes" id="UP000024635"/>
    </source>
</evidence>
<dbReference type="AlphaFoldDB" id="A0A016S8T4"/>
<dbReference type="EMBL" id="JARK01001605">
    <property type="protein sequence ID" value="EYB87025.1"/>
    <property type="molecule type" value="Genomic_DNA"/>
</dbReference>
<dbReference type="Proteomes" id="UP000024635">
    <property type="component" value="Unassembled WGS sequence"/>
</dbReference>
<evidence type="ECO:0000313" key="1">
    <source>
        <dbReference type="EMBL" id="EYB87025.1"/>
    </source>
</evidence>
<sequence>MDKAAKPIWDRTQGGVFNQATYDEFVNAELTGSASLLFNGLYRGGDPQAMWHNIVALRLQRDINKAVSKKNSRCLDFLGGTLLLTSAPELSMENCKKFWAMKVAPPYIKITSPPEKIQDFFIRVNRNNGRNDSLENMPEEVELLLINFGENALGYGYDELKGRFPINKDESSFHISLGSNGEERERDLKAVVQDRKQWRSHSFRGLRKAL</sequence>
<organism evidence="1 2">
    <name type="scientific">Ancylostoma ceylanicum</name>
    <dbReference type="NCBI Taxonomy" id="53326"/>
    <lineage>
        <taxon>Eukaryota</taxon>
        <taxon>Metazoa</taxon>
        <taxon>Ecdysozoa</taxon>
        <taxon>Nematoda</taxon>
        <taxon>Chromadorea</taxon>
        <taxon>Rhabditida</taxon>
        <taxon>Rhabditina</taxon>
        <taxon>Rhabditomorpha</taxon>
        <taxon>Strongyloidea</taxon>
        <taxon>Ancylostomatidae</taxon>
        <taxon>Ancylostomatinae</taxon>
        <taxon>Ancylostoma</taxon>
    </lineage>
</organism>
<keyword evidence="2" id="KW-1185">Reference proteome</keyword>
<reference evidence="2" key="1">
    <citation type="journal article" date="2015" name="Nat. Genet.">
        <title>The genome and transcriptome of the zoonotic hookworm Ancylostoma ceylanicum identify infection-specific gene families.</title>
        <authorList>
            <person name="Schwarz E.M."/>
            <person name="Hu Y."/>
            <person name="Antoshechkin I."/>
            <person name="Miller M.M."/>
            <person name="Sternberg P.W."/>
            <person name="Aroian R.V."/>
        </authorList>
    </citation>
    <scope>NUCLEOTIDE SEQUENCE</scope>
    <source>
        <strain evidence="2">HY135</strain>
    </source>
</reference>
<dbReference type="OrthoDB" id="5874077at2759"/>
<protein>
    <submittedName>
        <fullName evidence="1">Uncharacterized protein</fullName>
    </submittedName>
</protein>
<gene>
    <name evidence="1" type="primary">Acey_s0269.g816</name>
    <name evidence="1" type="ORF">Y032_0269g816</name>
</gene>
<proteinExistence type="predicted"/>
<name>A0A016S8T4_9BILA</name>